<feature type="signal peptide" evidence="5">
    <location>
        <begin position="1"/>
        <end position="17"/>
    </location>
</feature>
<dbReference type="SUPFAM" id="SSF51445">
    <property type="entry name" value="(Trans)glycosidases"/>
    <property type="match status" value="1"/>
</dbReference>
<dbReference type="PANTHER" id="PTHR11452">
    <property type="entry name" value="ALPHA-GALACTOSIDASE/ALPHA-N-ACETYLGALACTOSAMINIDASE"/>
    <property type="match status" value="1"/>
</dbReference>
<dbReference type="PROSITE" id="PS00512">
    <property type="entry name" value="ALPHA_GALACTOSIDASE"/>
    <property type="match status" value="1"/>
</dbReference>
<dbReference type="SUPFAM" id="SSF51011">
    <property type="entry name" value="Glycosyl hydrolase domain"/>
    <property type="match status" value="1"/>
</dbReference>
<sequence length="430" mass="47361">MHRSMVFLLLVIHKAAALDNGLARTPPMGWMSWERFRCETNCTRHPDACISERLIKETADVIASDGFRDAGYQYVIVDDCWLATTRDQSGHLQPDPARFPSGIRSLASYVQSRGLKFGIYGDIGTNTCAGYPGMQDNFQRDAQTYADWGVDYLKVDGCFADPTQYNVTYPGLGLALNKTGRAMVYSCSWPAYLPDPVQTSYQTPYKELQQHCNLWRNWVDIQSSWQSLSTIVQFWALASQRSKGFTEVAGPGSWNDPDMLIIGNEGITDAQAGLQMGAWAIFAAPLIMGNDVRNLTASQRSILLNKDVIAISQDPLGMQGSLVRCPGGCNSSQIWRRQLSTGIAVAFINLGSSAVGQVCVSPADLRPLDASALMVHNVFTGELTTHQQRDLCTQNIQPTSIILLRISEGTPVQGSIAPLTQAFSYQARER</sequence>
<dbReference type="InterPro" id="IPR000111">
    <property type="entry name" value="Glyco_hydro_27/36_CS"/>
</dbReference>
<keyword evidence="3 4" id="KW-0326">Glycosidase</keyword>
<comment type="catalytic activity">
    <reaction evidence="4">
        <text>Hydrolysis of terminal, non-reducing alpha-D-galactose residues in alpha-D-galactosides, including galactose oligosaccharides, galactomannans and galactolipids.</text>
        <dbReference type="EC" id="3.2.1.22"/>
    </reaction>
</comment>
<evidence type="ECO:0000256" key="4">
    <source>
        <dbReference type="RuleBase" id="RU361168"/>
    </source>
</evidence>
<evidence type="ECO:0000256" key="3">
    <source>
        <dbReference type="ARBA" id="ARBA00023295"/>
    </source>
</evidence>
<name>A0ABP1FPF0_9CHLO</name>
<gene>
    <name evidence="6" type="primary">g1267</name>
    <name evidence="6" type="ORF">VP750_LOCUS1096</name>
</gene>
<comment type="similarity">
    <text evidence="1 4">Belongs to the glycosyl hydrolase 27 family.</text>
</comment>
<dbReference type="EC" id="3.2.1.22" evidence="4"/>
<evidence type="ECO:0000256" key="5">
    <source>
        <dbReference type="SAM" id="SignalP"/>
    </source>
</evidence>
<proteinExistence type="inferred from homology"/>
<reference evidence="6 7" key="1">
    <citation type="submission" date="2024-06" db="EMBL/GenBank/DDBJ databases">
        <authorList>
            <person name="Kraege A."/>
            <person name="Thomma B."/>
        </authorList>
    </citation>
    <scope>NUCLEOTIDE SEQUENCE [LARGE SCALE GENOMIC DNA]</scope>
</reference>
<evidence type="ECO:0000313" key="6">
    <source>
        <dbReference type="EMBL" id="CAL5219437.1"/>
    </source>
</evidence>
<comment type="caution">
    <text evidence="6">The sequence shown here is derived from an EMBL/GenBank/DDBJ whole genome shotgun (WGS) entry which is preliminary data.</text>
</comment>
<dbReference type="InterPro" id="IPR017853">
    <property type="entry name" value="GH"/>
</dbReference>
<dbReference type="Proteomes" id="UP001497392">
    <property type="component" value="Unassembled WGS sequence"/>
</dbReference>
<evidence type="ECO:0000256" key="1">
    <source>
        <dbReference type="ARBA" id="ARBA00009743"/>
    </source>
</evidence>
<organism evidence="6 7">
    <name type="scientific">Coccomyxa viridis</name>
    <dbReference type="NCBI Taxonomy" id="1274662"/>
    <lineage>
        <taxon>Eukaryota</taxon>
        <taxon>Viridiplantae</taxon>
        <taxon>Chlorophyta</taxon>
        <taxon>core chlorophytes</taxon>
        <taxon>Trebouxiophyceae</taxon>
        <taxon>Trebouxiophyceae incertae sedis</taxon>
        <taxon>Coccomyxaceae</taxon>
        <taxon>Coccomyxa</taxon>
    </lineage>
</organism>
<evidence type="ECO:0000256" key="2">
    <source>
        <dbReference type="ARBA" id="ARBA00022801"/>
    </source>
</evidence>
<protein>
    <recommendedName>
        <fullName evidence="4">Alpha-galactosidase</fullName>
        <ecNumber evidence="4">3.2.1.22</ecNumber>
    </recommendedName>
    <alternativeName>
        <fullName evidence="4">Melibiase</fullName>
    </alternativeName>
</protein>
<keyword evidence="7" id="KW-1185">Reference proteome</keyword>
<accession>A0ABP1FPF0</accession>
<feature type="chain" id="PRO_5045588626" description="Alpha-galactosidase" evidence="5">
    <location>
        <begin position="18"/>
        <end position="430"/>
    </location>
</feature>
<evidence type="ECO:0000313" key="7">
    <source>
        <dbReference type="Proteomes" id="UP001497392"/>
    </source>
</evidence>
<dbReference type="Pfam" id="PF16499">
    <property type="entry name" value="Melibiase_2"/>
    <property type="match status" value="1"/>
</dbReference>
<keyword evidence="2 4" id="KW-0378">Hydrolase</keyword>
<keyword evidence="5" id="KW-0732">Signal</keyword>
<dbReference type="InterPro" id="IPR002241">
    <property type="entry name" value="Glyco_hydro_27"/>
</dbReference>
<dbReference type="EMBL" id="CAXHTA020000002">
    <property type="protein sequence ID" value="CAL5219437.1"/>
    <property type="molecule type" value="Genomic_DNA"/>
</dbReference>
<dbReference type="InterPro" id="IPR013785">
    <property type="entry name" value="Aldolase_TIM"/>
</dbReference>
<dbReference type="PRINTS" id="PR00740">
    <property type="entry name" value="GLHYDRLASE27"/>
</dbReference>
<dbReference type="PANTHER" id="PTHR11452:SF83">
    <property type="entry name" value="ALPHA-GALACTOSIDASE"/>
    <property type="match status" value="1"/>
</dbReference>
<keyword evidence="4" id="KW-1015">Disulfide bond</keyword>
<dbReference type="Gene3D" id="3.20.20.70">
    <property type="entry name" value="Aldolase class I"/>
    <property type="match status" value="1"/>
</dbReference>
<dbReference type="CDD" id="cd14792">
    <property type="entry name" value="GH27"/>
    <property type="match status" value="1"/>
</dbReference>